<dbReference type="PANTHER" id="PTHR33492">
    <property type="entry name" value="OSJNBA0043A12.37 PROTEIN-RELATED"/>
    <property type="match status" value="1"/>
</dbReference>
<comment type="caution">
    <text evidence="3">The sequence shown here is derived from an EMBL/GenBank/DDBJ whole genome shotgun (WGS) entry which is preliminary data.</text>
</comment>
<evidence type="ECO:0000313" key="4">
    <source>
        <dbReference type="Proteomes" id="UP000886520"/>
    </source>
</evidence>
<dbReference type="PANTHER" id="PTHR33492:SF11">
    <property type="entry name" value="OS04G0670900 PROTEIN"/>
    <property type="match status" value="1"/>
</dbReference>
<feature type="domain" description="Myb-like" evidence="2">
    <location>
        <begin position="107"/>
        <end position="177"/>
    </location>
</feature>
<name>A0A9D4U565_ADICA</name>
<keyword evidence="4" id="KW-1185">Reference proteome</keyword>
<evidence type="ECO:0000313" key="3">
    <source>
        <dbReference type="EMBL" id="KAI5061791.1"/>
    </source>
</evidence>
<protein>
    <recommendedName>
        <fullName evidence="2">Myb-like domain-containing protein</fullName>
    </recommendedName>
</protein>
<gene>
    <name evidence="3" type="ORF">GOP47_0022330</name>
</gene>
<evidence type="ECO:0000256" key="1">
    <source>
        <dbReference type="SAM" id="MobiDB-lite"/>
    </source>
</evidence>
<dbReference type="InterPro" id="IPR001005">
    <property type="entry name" value="SANT/Myb"/>
</dbReference>
<dbReference type="Gene3D" id="1.10.10.60">
    <property type="entry name" value="Homeodomain-like"/>
    <property type="match status" value="1"/>
</dbReference>
<sequence>MNHPHSVMSFASLTGSPTGQTLHPSHFSSVFPDCPNEPSLDLNFVQKLSQNSQKAQNEFELGHSFHPHHNENSPNSQMEIIAKVVPESVVFNDGQDKMAIDSVPVKAAPRSRCHWSHGEVMALFDAKKAEADRFDVEMPGKKIKYSSERWDEVAAFVKTRGCTKLASQCKDKWEKIWPAFRKIFDWEKQIPVGKASFWTMLGDEREQEGFPRGFDKELYDAMAARFGYIKPIDLASIVVDSSNEDSVDVANFGNDSAFNEPEVFEDGPSVVDDLAPVAAGQKRKSPASGFKNQGDTGIDVRKENGSSAKVPKDPQLTKKLAELAERKLALEERKIRLAEKRFLLEEKKLEATIEIGKGLITSMEKMTQTISSLGAHKR</sequence>
<dbReference type="OrthoDB" id="1892780at2759"/>
<dbReference type="Pfam" id="PF13837">
    <property type="entry name" value="Myb_DNA-bind_4"/>
    <property type="match status" value="1"/>
</dbReference>
<dbReference type="InterPro" id="IPR044822">
    <property type="entry name" value="Myb_DNA-bind_4"/>
</dbReference>
<dbReference type="Proteomes" id="UP000886520">
    <property type="component" value="Chromosome 22"/>
</dbReference>
<dbReference type="PROSITE" id="PS50090">
    <property type="entry name" value="MYB_LIKE"/>
    <property type="match status" value="1"/>
</dbReference>
<feature type="region of interest" description="Disordered" evidence="1">
    <location>
        <begin position="281"/>
        <end position="312"/>
    </location>
</feature>
<organism evidence="3 4">
    <name type="scientific">Adiantum capillus-veneris</name>
    <name type="common">Maidenhair fern</name>
    <dbReference type="NCBI Taxonomy" id="13818"/>
    <lineage>
        <taxon>Eukaryota</taxon>
        <taxon>Viridiplantae</taxon>
        <taxon>Streptophyta</taxon>
        <taxon>Embryophyta</taxon>
        <taxon>Tracheophyta</taxon>
        <taxon>Polypodiopsida</taxon>
        <taxon>Polypodiidae</taxon>
        <taxon>Polypodiales</taxon>
        <taxon>Pteridineae</taxon>
        <taxon>Pteridaceae</taxon>
        <taxon>Vittarioideae</taxon>
        <taxon>Adiantum</taxon>
    </lineage>
</organism>
<reference evidence="3" key="1">
    <citation type="submission" date="2021-01" db="EMBL/GenBank/DDBJ databases">
        <title>Adiantum capillus-veneris genome.</title>
        <authorList>
            <person name="Fang Y."/>
            <person name="Liao Q."/>
        </authorList>
    </citation>
    <scope>NUCLEOTIDE SEQUENCE</scope>
    <source>
        <strain evidence="3">H3</strain>
        <tissue evidence="3">Leaf</tissue>
    </source>
</reference>
<dbReference type="AlphaFoldDB" id="A0A9D4U565"/>
<dbReference type="EMBL" id="JABFUD020000022">
    <property type="protein sequence ID" value="KAI5061791.1"/>
    <property type="molecule type" value="Genomic_DNA"/>
</dbReference>
<evidence type="ECO:0000259" key="2">
    <source>
        <dbReference type="PROSITE" id="PS50090"/>
    </source>
</evidence>
<proteinExistence type="predicted"/>
<accession>A0A9D4U565</accession>
<feature type="compositionally biased region" description="Basic and acidic residues" evidence="1">
    <location>
        <begin position="298"/>
        <end position="312"/>
    </location>
</feature>